<evidence type="ECO:0000256" key="1">
    <source>
        <dbReference type="SAM" id="Phobius"/>
    </source>
</evidence>
<proteinExistence type="predicted"/>
<feature type="transmembrane region" description="Helical" evidence="1">
    <location>
        <begin position="34"/>
        <end position="55"/>
    </location>
</feature>
<keyword evidence="1" id="KW-0472">Membrane</keyword>
<keyword evidence="3" id="KW-1185">Reference proteome</keyword>
<name>A0A430FG01_9BIFI</name>
<evidence type="ECO:0000313" key="2">
    <source>
        <dbReference type="EMBL" id="RSX51750.1"/>
    </source>
</evidence>
<dbReference type="OrthoDB" id="3233361at2"/>
<dbReference type="RefSeq" id="WP_125981915.1">
    <property type="nucleotide sequence ID" value="NZ_QXGL01000006.1"/>
</dbReference>
<sequence length="141" mass="15113">MTFNRYMAIRAVIELVGACSCLLMAVIGHDLVGAIIAAAVAVVWSIGEIWTVTTLRKANPRRDELSDLHQGAAMQSALLTLVAVLVVIGFIYTVLNLMNPLVIRVIPPMLLPALAMAALALSDVMYLWLEHDGAAGGDDED</sequence>
<accession>A0A430FG01</accession>
<keyword evidence="1" id="KW-1133">Transmembrane helix</keyword>
<gene>
    <name evidence="2" type="ORF">D2E25_1725</name>
</gene>
<protein>
    <submittedName>
        <fullName evidence="2">Uncharacterized protein</fullName>
    </submittedName>
</protein>
<comment type="caution">
    <text evidence="2">The sequence shown here is derived from an EMBL/GenBank/DDBJ whole genome shotgun (WGS) entry which is preliminary data.</text>
</comment>
<dbReference type="AlphaFoldDB" id="A0A430FG01"/>
<reference evidence="2 3" key="1">
    <citation type="submission" date="2018-09" db="EMBL/GenBank/DDBJ databases">
        <title>Characterization of the phylogenetic diversity of five novel species belonging to the genus Bifidobacterium.</title>
        <authorList>
            <person name="Lugli G.A."/>
            <person name="Duranti S."/>
            <person name="Milani C."/>
        </authorList>
    </citation>
    <scope>NUCLEOTIDE SEQUENCE [LARGE SCALE GENOMIC DNA]</scope>
    <source>
        <strain evidence="2 3">2034B</strain>
    </source>
</reference>
<keyword evidence="1" id="KW-0812">Transmembrane</keyword>
<evidence type="ECO:0000313" key="3">
    <source>
        <dbReference type="Proteomes" id="UP000287533"/>
    </source>
</evidence>
<dbReference type="EMBL" id="QXGL01000006">
    <property type="protein sequence ID" value="RSX51750.1"/>
    <property type="molecule type" value="Genomic_DNA"/>
</dbReference>
<organism evidence="2 3">
    <name type="scientific">Bifidobacterium goeldii</name>
    <dbReference type="NCBI Taxonomy" id="2306975"/>
    <lineage>
        <taxon>Bacteria</taxon>
        <taxon>Bacillati</taxon>
        <taxon>Actinomycetota</taxon>
        <taxon>Actinomycetes</taxon>
        <taxon>Bifidobacteriales</taxon>
        <taxon>Bifidobacteriaceae</taxon>
        <taxon>Bifidobacterium</taxon>
    </lineage>
</organism>
<dbReference type="Proteomes" id="UP000287533">
    <property type="component" value="Unassembled WGS sequence"/>
</dbReference>
<feature type="transmembrane region" description="Helical" evidence="1">
    <location>
        <begin position="76"/>
        <end position="95"/>
    </location>
</feature>
<feature type="transmembrane region" description="Helical" evidence="1">
    <location>
        <begin position="101"/>
        <end position="121"/>
    </location>
</feature>